<gene>
    <name evidence="9" type="ORF">SDC9_147476</name>
</gene>
<evidence type="ECO:0000313" key="9">
    <source>
        <dbReference type="EMBL" id="MPN00282.1"/>
    </source>
</evidence>
<reference evidence="9" key="1">
    <citation type="submission" date="2019-08" db="EMBL/GenBank/DDBJ databases">
        <authorList>
            <person name="Kucharzyk K."/>
            <person name="Murdoch R.W."/>
            <person name="Higgins S."/>
            <person name="Loffler F."/>
        </authorList>
    </citation>
    <scope>NUCLEOTIDE SEQUENCE</scope>
</reference>
<evidence type="ECO:0000256" key="1">
    <source>
        <dbReference type="ARBA" id="ARBA00004651"/>
    </source>
</evidence>
<keyword evidence="4 7" id="KW-1133">Transmembrane helix</keyword>
<dbReference type="PANTHER" id="PTHR30572">
    <property type="entry name" value="MEMBRANE COMPONENT OF TRANSPORTER-RELATED"/>
    <property type="match status" value="1"/>
</dbReference>
<feature type="transmembrane region" description="Helical" evidence="7">
    <location>
        <begin position="204"/>
        <end position="223"/>
    </location>
</feature>
<evidence type="ECO:0000256" key="2">
    <source>
        <dbReference type="ARBA" id="ARBA00022475"/>
    </source>
</evidence>
<keyword evidence="2" id="KW-1003">Cell membrane</keyword>
<dbReference type="AlphaFoldDB" id="A0A645EG62"/>
<dbReference type="GO" id="GO:0022857">
    <property type="term" value="F:transmembrane transporter activity"/>
    <property type="evidence" value="ECO:0007669"/>
    <property type="project" value="TreeGrafter"/>
</dbReference>
<feature type="transmembrane region" description="Helical" evidence="7">
    <location>
        <begin position="99"/>
        <end position="125"/>
    </location>
</feature>
<sequence>MSGQLTSYFVIADEQALESFKTDLTDMGLSDDFTVTSDLDTVEQTLEPIENMQSFAKIFLLVVLIVGGGILMILNMINIRERKYEIGVLTAIGMKKGKVAMQFVCELFAVTLVSIIIGTSIGAVASVPVASKLLESQISSQTSSTQQVSENFGKSGSTDMPQGQSGGGRGDNGGGMDTMMSSRSNVKYVDQINAAVNIPVLLELLAIGIFLTLLSGSVALIAISRYSPLKILSSRT</sequence>
<evidence type="ECO:0000259" key="8">
    <source>
        <dbReference type="Pfam" id="PF02687"/>
    </source>
</evidence>
<proteinExistence type="predicted"/>
<name>A0A645EG62_9ZZZZ</name>
<dbReference type="Pfam" id="PF02687">
    <property type="entry name" value="FtsX"/>
    <property type="match status" value="1"/>
</dbReference>
<evidence type="ECO:0000256" key="7">
    <source>
        <dbReference type="SAM" id="Phobius"/>
    </source>
</evidence>
<evidence type="ECO:0000256" key="3">
    <source>
        <dbReference type="ARBA" id="ARBA00022692"/>
    </source>
</evidence>
<feature type="transmembrane region" description="Helical" evidence="7">
    <location>
        <begin position="58"/>
        <end position="78"/>
    </location>
</feature>
<feature type="region of interest" description="Disordered" evidence="6">
    <location>
        <begin position="142"/>
        <end position="177"/>
    </location>
</feature>
<keyword evidence="5 7" id="KW-0472">Membrane</keyword>
<feature type="compositionally biased region" description="Gly residues" evidence="6">
    <location>
        <begin position="164"/>
        <end position="176"/>
    </location>
</feature>
<comment type="subcellular location">
    <subcellularLocation>
        <location evidence="1">Cell membrane</location>
        <topology evidence="1">Multi-pass membrane protein</topology>
    </subcellularLocation>
</comment>
<evidence type="ECO:0000256" key="4">
    <source>
        <dbReference type="ARBA" id="ARBA00022989"/>
    </source>
</evidence>
<evidence type="ECO:0000256" key="5">
    <source>
        <dbReference type="ARBA" id="ARBA00023136"/>
    </source>
</evidence>
<dbReference type="InterPro" id="IPR003838">
    <property type="entry name" value="ABC3_permease_C"/>
</dbReference>
<organism evidence="9">
    <name type="scientific">bioreactor metagenome</name>
    <dbReference type="NCBI Taxonomy" id="1076179"/>
    <lineage>
        <taxon>unclassified sequences</taxon>
        <taxon>metagenomes</taxon>
        <taxon>ecological metagenomes</taxon>
    </lineage>
</organism>
<comment type="caution">
    <text evidence="9">The sequence shown here is derived from an EMBL/GenBank/DDBJ whole genome shotgun (WGS) entry which is preliminary data.</text>
</comment>
<dbReference type="InterPro" id="IPR050250">
    <property type="entry name" value="Macrolide_Exporter_MacB"/>
</dbReference>
<feature type="domain" description="ABC3 transporter permease C-terminal" evidence="8">
    <location>
        <begin position="58"/>
        <end position="138"/>
    </location>
</feature>
<accession>A0A645EG62</accession>
<dbReference type="GO" id="GO:0005886">
    <property type="term" value="C:plasma membrane"/>
    <property type="evidence" value="ECO:0007669"/>
    <property type="project" value="UniProtKB-SubCell"/>
</dbReference>
<dbReference type="PANTHER" id="PTHR30572:SF9">
    <property type="entry name" value="ABC TRANSPORTER PERMEASE PROTEIN"/>
    <property type="match status" value="1"/>
</dbReference>
<keyword evidence="3 7" id="KW-0812">Transmembrane</keyword>
<protein>
    <recommendedName>
        <fullName evidence="8">ABC3 transporter permease C-terminal domain-containing protein</fullName>
    </recommendedName>
</protein>
<evidence type="ECO:0000256" key="6">
    <source>
        <dbReference type="SAM" id="MobiDB-lite"/>
    </source>
</evidence>
<feature type="compositionally biased region" description="Polar residues" evidence="6">
    <location>
        <begin position="150"/>
        <end position="162"/>
    </location>
</feature>
<dbReference type="EMBL" id="VSSQ01046309">
    <property type="protein sequence ID" value="MPN00282.1"/>
    <property type="molecule type" value="Genomic_DNA"/>
</dbReference>